<feature type="domain" description="RlmI-like PUA" evidence="5">
    <location>
        <begin position="4"/>
        <end position="66"/>
    </location>
</feature>
<evidence type="ECO:0000313" key="6">
    <source>
        <dbReference type="EMBL" id="RSU13446.1"/>
    </source>
</evidence>
<dbReference type="Gene3D" id="3.30.750.80">
    <property type="entry name" value="RNA methyltransferase domain (HRMD) like"/>
    <property type="match status" value="1"/>
</dbReference>
<dbReference type="AlphaFoldDB" id="A0A430AZK2"/>
<dbReference type="InterPro" id="IPR041532">
    <property type="entry name" value="RlmI-like_PUA"/>
</dbReference>
<dbReference type="GO" id="GO:0032259">
    <property type="term" value="P:methylation"/>
    <property type="evidence" value="ECO:0007669"/>
    <property type="project" value="UniProtKB-KW"/>
</dbReference>
<dbReference type="OrthoDB" id="9805492at2"/>
<dbReference type="CDD" id="cd02440">
    <property type="entry name" value="AdoMet_MTases"/>
    <property type="match status" value="1"/>
</dbReference>
<dbReference type="InterPro" id="IPR029063">
    <property type="entry name" value="SAM-dependent_MTases_sf"/>
</dbReference>
<evidence type="ECO:0000256" key="2">
    <source>
        <dbReference type="ARBA" id="ARBA00022679"/>
    </source>
</evidence>
<comment type="caution">
    <text evidence="6">The sequence shown here is derived from an EMBL/GenBank/DDBJ whole genome shotgun (WGS) entry which is preliminary data.</text>
</comment>
<sequence>MKKVLLNEKNIKKFQRGYPLIQEIDLKNRADLERIGEWLTFYSQDNQYLGTGYLGRQNKGVGWIITHDPDRKINQSFFAHLFRQALAKRQPLFHSEETTAFRVFNGEGDGLGGVTVDIYNGFAVLSWYNDSIYYHQKVILAALLAELPEISGVYEKIRFASPDLPESQLIWGEPAPEPLIIRENGIHFATYLNDGLMTGIFLDQRDVRNLLIDGLASGRTVLNTFSYTGAFSVAAAMGGAAETTSVDLAKRSLPKTREQFSVNGLDPDDHRIIVMDVFEFFNYAVRKQLMYDVVILDPPSFSRNRKNTFSVTKNYSELTENAVKLITKDGVLIASTNAANLPMERFMVMVEQGIRKAQRSYKQIGRHRLPFDFALSKDFKEGNYLKVLVYRVQ</sequence>
<keyword evidence="1 6" id="KW-0489">Methyltransferase</keyword>
<accession>A0A430AZK2</accession>
<dbReference type="GO" id="GO:0008168">
    <property type="term" value="F:methyltransferase activity"/>
    <property type="evidence" value="ECO:0007669"/>
    <property type="project" value="UniProtKB-KW"/>
</dbReference>
<dbReference type="SUPFAM" id="SSF88697">
    <property type="entry name" value="PUA domain-like"/>
    <property type="match status" value="1"/>
</dbReference>
<proteinExistence type="predicted"/>
<name>A0A430AZK2_9ENTE</name>
<keyword evidence="3" id="KW-0949">S-adenosyl-L-methionine</keyword>
<organism evidence="6 7">
    <name type="scientific">Vagococcus acidifermentans</name>
    <dbReference type="NCBI Taxonomy" id="564710"/>
    <lineage>
        <taxon>Bacteria</taxon>
        <taxon>Bacillati</taxon>
        <taxon>Bacillota</taxon>
        <taxon>Bacilli</taxon>
        <taxon>Lactobacillales</taxon>
        <taxon>Enterococcaceae</taxon>
        <taxon>Vagococcus</taxon>
    </lineage>
</organism>
<evidence type="ECO:0000313" key="7">
    <source>
        <dbReference type="Proteomes" id="UP000286773"/>
    </source>
</evidence>
<dbReference type="CDD" id="cd11572">
    <property type="entry name" value="RlmI_M_like"/>
    <property type="match status" value="1"/>
</dbReference>
<dbReference type="Gene3D" id="2.30.130.10">
    <property type="entry name" value="PUA domain"/>
    <property type="match status" value="1"/>
</dbReference>
<dbReference type="RefSeq" id="WP_126812811.1">
    <property type="nucleotide sequence ID" value="NZ_NGKC01000003.1"/>
</dbReference>
<dbReference type="SUPFAM" id="SSF53335">
    <property type="entry name" value="S-adenosyl-L-methionine-dependent methyltransferases"/>
    <property type="match status" value="1"/>
</dbReference>
<dbReference type="InterPro" id="IPR015947">
    <property type="entry name" value="PUA-like_sf"/>
</dbReference>
<protein>
    <submittedName>
        <fullName evidence="6">RlmI/RlmK family 23S rRNA methyltransferase</fullName>
    </submittedName>
</protein>
<evidence type="ECO:0000256" key="1">
    <source>
        <dbReference type="ARBA" id="ARBA00022603"/>
    </source>
</evidence>
<dbReference type="EMBL" id="NGKC01000003">
    <property type="protein sequence ID" value="RSU13446.1"/>
    <property type="molecule type" value="Genomic_DNA"/>
</dbReference>
<gene>
    <name evidence="6" type="ORF">CBF27_04515</name>
</gene>
<dbReference type="PANTHER" id="PTHR43042">
    <property type="entry name" value="SAM-DEPENDENT METHYLTRANSFERASE"/>
    <property type="match status" value="1"/>
</dbReference>
<dbReference type="InterPro" id="IPR036974">
    <property type="entry name" value="PUA_sf"/>
</dbReference>
<evidence type="ECO:0000259" key="5">
    <source>
        <dbReference type="Pfam" id="PF17785"/>
    </source>
</evidence>
<dbReference type="Pfam" id="PF17785">
    <property type="entry name" value="PUA_3"/>
    <property type="match status" value="1"/>
</dbReference>
<evidence type="ECO:0000259" key="4">
    <source>
        <dbReference type="Pfam" id="PF10672"/>
    </source>
</evidence>
<feature type="domain" description="S-adenosylmethionine-dependent methyltransferase" evidence="4">
    <location>
        <begin position="170"/>
        <end position="373"/>
    </location>
</feature>
<dbReference type="GO" id="GO:0003723">
    <property type="term" value="F:RNA binding"/>
    <property type="evidence" value="ECO:0007669"/>
    <property type="project" value="InterPro"/>
</dbReference>
<dbReference type="Proteomes" id="UP000286773">
    <property type="component" value="Unassembled WGS sequence"/>
</dbReference>
<keyword evidence="2 6" id="KW-0808">Transferase</keyword>
<dbReference type="Pfam" id="PF10672">
    <property type="entry name" value="Methyltrans_SAM"/>
    <property type="match status" value="1"/>
</dbReference>
<dbReference type="InterPro" id="IPR019614">
    <property type="entry name" value="SAM-dep_methyl-trfase"/>
</dbReference>
<evidence type="ECO:0000256" key="3">
    <source>
        <dbReference type="ARBA" id="ARBA00022691"/>
    </source>
</evidence>
<keyword evidence="7" id="KW-1185">Reference proteome</keyword>
<reference evidence="6 7" key="1">
    <citation type="submission" date="2017-05" db="EMBL/GenBank/DDBJ databases">
        <title>Vagococcus spp. assemblies.</title>
        <authorList>
            <person name="Gulvik C.A."/>
        </authorList>
    </citation>
    <scope>NUCLEOTIDE SEQUENCE [LARGE SCALE GENOMIC DNA]</scope>
    <source>
        <strain evidence="6 7">LMG 24798</strain>
    </source>
</reference>
<dbReference type="Gene3D" id="3.40.50.150">
    <property type="entry name" value="Vaccinia Virus protein VP39"/>
    <property type="match status" value="1"/>
</dbReference>
<dbReference type="PANTHER" id="PTHR43042:SF3">
    <property type="entry name" value="RIBOSOMAL RNA LARGE SUBUNIT METHYLTRANSFERASE YWBD-RELATED"/>
    <property type="match status" value="1"/>
</dbReference>